<dbReference type="Pfam" id="PF02086">
    <property type="entry name" value="MethyltransfD12"/>
    <property type="match status" value="1"/>
</dbReference>
<dbReference type="PANTHER" id="PTHR42646:SF2">
    <property type="entry name" value="5'-3' EXONUCLEASE FAMILY PROTEIN"/>
    <property type="match status" value="1"/>
</dbReference>
<feature type="transmembrane region" description="Helical" evidence="7">
    <location>
        <begin position="161"/>
        <end position="179"/>
    </location>
</feature>
<evidence type="ECO:0000256" key="5">
    <source>
        <dbReference type="ARBA" id="ARBA00022801"/>
    </source>
</evidence>
<dbReference type="InterPro" id="IPR029063">
    <property type="entry name" value="SAM-dependent_MTases_sf"/>
</dbReference>
<accession>A0ABM8VXE0</accession>
<evidence type="ECO:0000259" key="8">
    <source>
        <dbReference type="SMART" id="SM00475"/>
    </source>
</evidence>
<dbReference type="Gene3D" id="3.40.50.150">
    <property type="entry name" value="Vaccinia Virus protein VP39"/>
    <property type="match status" value="1"/>
</dbReference>
<keyword evidence="4" id="KW-0540">Nuclease</keyword>
<keyword evidence="2" id="KW-0808">Transferase</keyword>
<feature type="domain" description="5'-3' exonuclease" evidence="8">
    <location>
        <begin position="266"/>
        <end position="542"/>
    </location>
</feature>
<dbReference type="Proteomes" id="UP000789901">
    <property type="component" value="Unassembled WGS sequence"/>
</dbReference>
<dbReference type="SUPFAM" id="SSF47807">
    <property type="entry name" value="5' to 3' exonuclease, C-terminal subdomain"/>
    <property type="match status" value="1"/>
</dbReference>
<keyword evidence="7" id="KW-1133">Transmembrane helix</keyword>
<dbReference type="InterPro" id="IPR038969">
    <property type="entry name" value="FEN"/>
</dbReference>
<dbReference type="Pfam" id="PF02739">
    <property type="entry name" value="5_3_exonuc_N"/>
    <property type="match status" value="1"/>
</dbReference>
<dbReference type="Gene3D" id="1.10.150.20">
    <property type="entry name" value="5' to 3' exonuclease, C-terminal subdomain"/>
    <property type="match status" value="1"/>
</dbReference>
<keyword evidence="1" id="KW-0489">Methyltransferase</keyword>
<dbReference type="CDD" id="cd09859">
    <property type="entry name" value="PIN_53EXO"/>
    <property type="match status" value="1"/>
</dbReference>
<dbReference type="PANTHER" id="PTHR42646">
    <property type="entry name" value="FLAP ENDONUCLEASE XNI"/>
    <property type="match status" value="1"/>
</dbReference>
<dbReference type="InterPro" id="IPR036279">
    <property type="entry name" value="5-3_exonuclease_C_sf"/>
</dbReference>
<dbReference type="Gene3D" id="3.40.50.1010">
    <property type="entry name" value="5'-nuclease"/>
    <property type="match status" value="1"/>
</dbReference>
<comment type="caution">
    <text evidence="9">The sequence shown here is derived from an EMBL/GenBank/DDBJ whole genome shotgun (WGS) entry which is preliminary data.</text>
</comment>
<dbReference type="InterPro" id="IPR008918">
    <property type="entry name" value="HhH2"/>
</dbReference>
<dbReference type="InterPro" id="IPR012327">
    <property type="entry name" value="MeTrfase_D12"/>
</dbReference>
<keyword evidence="6" id="KW-0238">DNA-binding</keyword>
<dbReference type="Pfam" id="PF01367">
    <property type="entry name" value="5_3_exonuc"/>
    <property type="match status" value="1"/>
</dbReference>
<dbReference type="InterPro" id="IPR002421">
    <property type="entry name" value="5-3_exonuclease"/>
</dbReference>
<evidence type="ECO:0000256" key="2">
    <source>
        <dbReference type="ARBA" id="ARBA00022679"/>
    </source>
</evidence>
<name>A0ABM8VXE0_GIGMA</name>
<dbReference type="InterPro" id="IPR029060">
    <property type="entry name" value="PIN-like_dom_sf"/>
</dbReference>
<evidence type="ECO:0000256" key="6">
    <source>
        <dbReference type="ARBA" id="ARBA00023125"/>
    </source>
</evidence>
<keyword evidence="5" id="KW-0378">Hydrolase</keyword>
<dbReference type="SMART" id="SM00279">
    <property type="entry name" value="HhH2"/>
    <property type="match status" value="1"/>
</dbReference>
<dbReference type="InterPro" id="IPR020045">
    <property type="entry name" value="DNA_polI_H3TH"/>
</dbReference>
<dbReference type="CDD" id="cd09898">
    <property type="entry name" value="H3TH_53EXO"/>
    <property type="match status" value="1"/>
</dbReference>
<keyword evidence="7" id="KW-0812">Transmembrane</keyword>
<keyword evidence="7" id="KW-0472">Membrane</keyword>
<gene>
    <name evidence="9" type="ORF">GMARGA_LOCUS754</name>
</gene>
<evidence type="ECO:0000313" key="9">
    <source>
        <dbReference type="EMBL" id="CAG8470544.1"/>
    </source>
</evidence>
<organism evidence="9 10">
    <name type="scientific">Gigaspora margarita</name>
    <dbReference type="NCBI Taxonomy" id="4874"/>
    <lineage>
        <taxon>Eukaryota</taxon>
        <taxon>Fungi</taxon>
        <taxon>Fungi incertae sedis</taxon>
        <taxon>Mucoromycota</taxon>
        <taxon>Glomeromycotina</taxon>
        <taxon>Glomeromycetes</taxon>
        <taxon>Diversisporales</taxon>
        <taxon>Gigasporaceae</taxon>
        <taxon>Gigaspora</taxon>
    </lineage>
</organism>
<evidence type="ECO:0000256" key="3">
    <source>
        <dbReference type="ARBA" id="ARBA00022691"/>
    </source>
</evidence>
<keyword evidence="3" id="KW-0949">S-adenosyl-L-methionine</keyword>
<dbReference type="InterPro" id="IPR020046">
    <property type="entry name" value="5-3_exonucl_a-hlix_arch_N"/>
</dbReference>
<reference evidence="9 10" key="1">
    <citation type="submission" date="2021-06" db="EMBL/GenBank/DDBJ databases">
        <authorList>
            <person name="Kallberg Y."/>
            <person name="Tangrot J."/>
            <person name="Rosling A."/>
        </authorList>
    </citation>
    <scope>NUCLEOTIDE SEQUENCE [LARGE SCALE GENOMIC DNA]</scope>
    <source>
        <strain evidence="9 10">120-4 pot B 10/14</strain>
    </source>
</reference>
<dbReference type="EMBL" id="CAJVQB010000148">
    <property type="protein sequence ID" value="CAG8470544.1"/>
    <property type="molecule type" value="Genomic_DNA"/>
</dbReference>
<dbReference type="SMART" id="SM00475">
    <property type="entry name" value="53EXOc"/>
    <property type="match status" value="1"/>
</dbReference>
<keyword evidence="10" id="KW-1185">Reference proteome</keyword>
<proteinExistence type="predicted"/>
<evidence type="ECO:0000256" key="7">
    <source>
        <dbReference type="SAM" id="Phobius"/>
    </source>
</evidence>
<dbReference type="SUPFAM" id="SSF53335">
    <property type="entry name" value="S-adenosyl-L-methionine-dependent methyltransferases"/>
    <property type="match status" value="1"/>
</dbReference>
<evidence type="ECO:0000256" key="1">
    <source>
        <dbReference type="ARBA" id="ARBA00022603"/>
    </source>
</evidence>
<evidence type="ECO:0000313" key="10">
    <source>
        <dbReference type="Proteomes" id="UP000789901"/>
    </source>
</evidence>
<sequence length="542" mass="62389">MPCLPAGRNKLQKLTFRLNKNPSFKGDSEPSPFTDYNSATKKMTLEGKILEREDKDYFFSSVPDINTVILVTNNEKDIKLKLSEKIEEIFNSERKVVVIDGIKKEDISFSGQDHSYHILTLNMGGENSSAFLEEIKSEESKPETLPETLGDLGEDLPESPLILPILLIAVVFIPLFVVFSKNKKNPNKLIINDINSELITTYQIIKKQPKELLKLLKDKGEFNVPRGQKEKVKLFDKENISAISEFLNKNDCQILNQDYQQILPLIKENDFLFVDPPYDGDSGNGFNSYTTDRFIRENQKELAQFLKKSQRFINCQGDKRMEGAQEIFIGNYQLTEQQKKIFDGGGVNFRKSLLPQYKAQRESMPEELREQMEILKELFTKIKITYLQLVDCEADDVIASFVTQNAHKPELTFDIFTRDKDLLQLINQNTNILKYIKEKLTLYTQQNFHQEYNFFPSNYVDYLSLLGDNVDNIEGVRGIGPVNAKKLIQQFHTVENIYQASDALPDNVKNLLIDKQELVFCNKKIIGLENKLTLPLLTCDFN</sequence>
<protein>
    <submittedName>
        <fullName evidence="9">17633_t:CDS:1</fullName>
    </submittedName>
</protein>
<dbReference type="SUPFAM" id="SSF88723">
    <property type="entry name" value="PIN domain-like"/>
    <property type="match status" value="1"/>
</dbReference>
<evidence type="ECO:0000256" key="4">
    <source>
        <dbReference type="ARBA" id="ARBA00022722"/>
    </source>
</evidence>